<dbReference type="SUPFAM" id="SSF50494">
    <property type="entry name" value="Trypsin-like serine proteases"/>
    <property type="match status" value="1"/>
</dbReference>
<keyword evidence="10" id="KW-1185">Reference proteome</keyword>
<dbReference type="Pfam" id="PF00089">
    <property type="entry name" value="Trypsin"/>
    <property type="match status" value="1"/>
</dbReference>
<evidence type="ECO:0000256" key="7">
    <source>
        <dbReference type="SAM" id="SignalP"/>
    </source>
</evidence>
<dbReference type="PANTHER" id="PTHR24252">
    <property type="entry name" value="ACROSIN-RELATED"/>
    <property type="match status" value="1"/>
</dbReference>
<gene>
    <name evidence="9" type="ORF">MEUPH1_LOCUS4549</name>
</gene>
<feature type="domain" description="Clip" evidence="8">
    <location>
        <begin position="31"/>
        <end position="86"/>
    </location>
</feature>
<dbReference type="SMART" id="SM00680">
    <property type="entry name" value="CLIP"/>
    <property type="match status" value="1"/>
</dbReference>
<reference evidence="9 10" key="1">
    <citation type="submission" date="2023-01" db="EMBL/GenBank/DDBJ databases">
        <authorList>
            <person name="Whitehead M."/>
        </authorList>
    </citation>
    <scope>NUCLEOTIDE SEQUENCE [LARGE SCALE GENOMIC DNA]</scope>
</reference>
<feature type="region of interest" description="Disordered" evidence="6">
    <location>
        <begin position="91"/>
        <end position="111"/>
    </location>
</feature>
<feature type="signal peptide" evidence="7">
    <location>
        <begin position="1"/>
        <end position="23"/>
    </location>
</feature>
<keyword evidence="1" id="KW-0645">Protease</keyword>
<keyword evidence="5" id="KW-1015">Disulfide bond</keyword>
<feature type="compositionally biased region" description="Low complexity" evidence="6">
    <location>
        <begin position="93"/>
        <end position="107"/>
    </location>
</feature>
<proteinExistence type="predicted"/>
<sequence>MDKEKCIIYMVFVFSLAIRGARGVEDQTNNECITPNDLNGKCINITRCPTHHPLKNQIKNASISIYLRNSMCVNEGSSTYYPKVCCPLEDEPTNNTESSERTTTPNNDSTVSDIYKIDSPIKLPSQETCGRQIGPFSCVSGGFITELGEWPWMAAIGCQHRSFPTSEYKWICGGSLISDSYVLTAAHCTLGLGMYRL</sequence>
<keyword evidence="3" id="KW-0378">Hydrolase</keyword>
<dbReference type="GO" id="GO:0006508">
    <property type="term" value="P:proteolysis"/>
    <property type="evidence" value="ECO:0007669"/>
    <property type="project" value="UniProtKB-KW"/>
</dbReference>
<dbReference type="InterPro" id="IPR009003">
    <property type="entry name" value="Peptidase_S1_PA"/>
</dbReference>
<evidence type="ECO:0000256" key="6">
    <source>
        <dbReference type="SAM" id="MobiDB-lite"/>
    </source>
</evidence>
<dbReference type="PANTHER" id="PTHR24252:SF7">
    <property type="entry name" value="HYALIN"/>
    <property type="match status" value="1"/>
</dbReference>
<evidence type="ECO:0000256" key="3">
    <source>
        <dbReference type="ARBA" id="ARBA00022801"/>
    </source>
</evidence>
<evidence type="ECO:0000256" key="2">
    <source>
        <dbReference type="ARBA" id="ARBA00022729"/>
    </source>
</evidence>
<dbReference type="Pfam" id="PF12032">
    <property type="entry name" value="CLIP"/>
    <property type="match status" value="1"/>
</dbReference>
<dbReference type="Gene3D" id="3.30.1640.30">
    <property type="match status" value="1"/>
</dbReference>
<dbReference type="InterPro" id="IPR018114">
    <property type="entry name" value="TRYPSIN_HIS"/>
</dbReference>
<dbReference type="PROSITE" id="PS00134">
    <property type="entry name" value="TRYPSIN_HIS"/>
    <property type="match status" value="1"/>
</dbReference>
<comment type="caution">
    <text evidence="9">The sequence shown here is derived from an EMBL/GenBank/DDBJ whole genome shotgun (WGS) entry which is preliminary data.</text>
</comment>
<evidence type="ECO:0000256" key="4">
    <source>
        <dbReference type="ARBA" id="ARBA00022825"/>
    </source>
</evidence>
<dbReference type="Proteomes" id="UP001160148">
    <property type="component" value="Unassembled WGS sequence"/>
</dbReference>
<evidence type="ECO:0000313" key="9">
    <source>
        <dbReference type="EMBL" id="CAI6347806.1"/>
    </source>
</evidence>
<dbReference type="InterPro" id="IPR022700">
    <property type="entry name" value="CLIP"/>
</dbReference>
<accession>A0AAV0W0X8</accession>
<evidence type="ECO:0000259" key="8">
    <source>
        <dbReference type="PROSITE" id="PS51888"/>
    </source>
</evidence>
<name>A0AAV0W0X8_9HEMI</name>
<dbReference type="AlphaFoldDB" id="A0AAV0W0X8"/>
<dbReference type="EMBL" id="CARXXK010000001">
    <property type="protein sequence ID" value="CAI6347806.1"/>
    <property type="molecule type" value="Genomic_DNA"/>
</dbReference>
<dbReference type="Gene3D" id="2.40.10.10">
    <property type="entry name" value="Trypsin-like serine proteases"/>
    <property type="match status" value="1"/>
</dbReference>
<evidence type="ECO:0000256" key="1">
    <source>
        <dbReference type="ARBA" id="ARBA00022670"/>
    </source>
</evidence>
<dbReference type="InterPro" id="IPR043504">
    <property type="entry name" value="Peptidase_S1_PA_chymotrypsin"/>
</dbReference>
<feature type="chain" id="PRO_5043707068" description="Clip domain-containing protein" evidence="7">
    <location>
        <begin position="24"/>
        <end position="197"/>
    </location>
</feature>
<protein>
    <recommendedName>
        <fullName evidence="8">Clip domain-containing protein</fullName>
    </recommendedName>
</protein>
<organism evidence="9 10">
    <name type="scientific">Macrosiphum euphorbiae</name>
    <name type="common">potato aphid</name>
    <dbReference type="NCBI Taxonomy" id="13131"/>
    <lineage>
        <taxon>Eukaryota</taxon>
        <taxon>Metazoa</taxon>
        <taxon>Ecdysozoa</taxon>
        <taxon>Arthropoda</taxon>
        <taxon>Hexapoda</taxon>
        <taxon>Insecta</taxon>
        <taxon>Pterygota</taxon>
        <taxon>Neoptera</taxon>
        <taxon>Paraneoptera</taxon>
        <taxon>Hemiptera</taxon>
        <taxon>Sternorrhyncha</taxon>
        <taxon>Aphidomorpha</taxon>
        <taxon>Aphidoidea</taxon>
        <taxon>Aphididae</taxon>
        <taxon>Macrosiphini</taxon>
        <taxon>Macrosiphum</taxon>
    </lineage>
</organism>
<dbReference type="GO" id="GO:0004252">
    <property type="term" value="F:serine-type endopeptidase activity"/>
    <property type="evidence" value="ECO:0007669"/>
    <property type="project" value="InterPro"/>
</dbReference>
<dbReference type="PROSITE" id="PS51888">
    <property type="entry name" value="CLIP"/>
    <property type="match status" value="1"/>
</dbReference>
<dbReference type="InterPro" id="IPR001254">
    <property type="entry name" value="Trypsin_dom"/>
</dbReference>
<keyword evidence="4" id="KW-0720">Serine protease</keyword>
<evidence type="ECO:0000256" key="5">
    <source>
        <dbReference type="ARBA" id="ARBA00023157"/>
    </source>
</evidence>
<evidence type="ECO:0000313" key="10">
    <source>
        <dbReference type="Proteomes" id="UP001160148"/>
    </source>
</evidence>
<dbReference type="InterPro" id="IPR038565">
    <property type="entry name" value="CLIP_sf"/>
</dbReference>
<keyword evidence="2 7" id="KW-0732">Signal</keyword>